<proteinExistence type="predicted"/>
<feature type="region of interest" description="Disordered" evidence="1">
    <location>
        <begin position="184"/>
        <end position="206"/>
    </location>
</feature>
<evidence type="ECO:0000313" key="3">
    <source>
        <dbReference type="Proteomes" id="UP000550707"/>
    </source>
</evidence>
<reference evidence="2 3" key="1">
    <citation type="journal article" date="2020" name="Nature">
        <title>Six reference-quality genomes reveal evolution of bat adaptations.</title>
        <authorList>
            <person name="Jebb D."/>
            <person name="Huang Z."/>
            <person name="Pippel M."/>
            <person name="Hughes G.M."/>
            <person name="Lavrichenko K."/>
            <person name="Devanna P."/>
            <person name="Winkler S."/>
            <person name="Jermiin L.S."/>
            <person name="Skirmuntt E.C."/>
            <person name="Katzourakis A."/>
            <person name="Burkitt-Gray L."/>
            <person name="Ray D.A."/>
            <person name="Sullivan K.A.M."/>
            <person name="Roscito J.G."/>
            <person name="Kirilenko B.M."/>
            <person name="Davalos L.M."/>
            <person name="Corthals A.P."/>
            <person name="Power M.L."/>
            <person name="Jones G."/>
            <person name="Ransome R.D."/>
            <person name="Dechmann D.K.N."/>
            <person name="Locatelli A.G."/>
            <person name="Puechmaille S.J."/>
            <person name="Fedrigo O."/>
            <person name="Jarvis E.D."/>
            <person name="Hiller M."/>
            <person name="Vernes S.C."/>
            <person name="Myers E.W."/>
            <person name="Teeling E.C."/>
        </authorList>
    </citation>
    <scope>NUCLEOTIDE SEQUENCE [LARGE SCALE GENOMIC DNA]</scope>
    <source>
        <strain evidence="2">MMolMol1</strain>
        <tissue evidence="2">Muscle</tissue>
    </source>
</reference>
<keyword evidence="3" id="KW-1185">Reference proteome</keyword>
<dbReference type="Proteomes" id="UP000550707">
    <property type="component" value="Unassembled WGS sequence"/>
</dbReference>
<gene>
    <name evidence="2" type="ORF">HJG59_010911</name>
</gene>
<evidence type="ECO:0000313" key="2">
    <source>
        <dbReference type="EMBL" id="KAF6471511.1"/>
    </source>
</evidence>
<comment type="caution">
    <text evidence="2">The sequence shown here is derived from an EMBL/GenBank/DDBJ whole genome shotgun (WGS) entry which is preliminary data.</text>
</comment>
<sequence length="206" mass="22080">MWSLPPCLGGVTAAWGSGRGVGVSGGLECPQPACGPDIDSLLRERAATPWSPLAPALRCGRRPCRRGRVGEWRGWAAPGPGRGLEALRQNLPKLLSDSCAQAPRHRGRSSRSKASLVSLGFPAHGKRMSLSRVQWQSVQNSAHTCVTKRFRVEMSLSEPSVNRDLSAGGGRASLRMTRCLRDSEKIDSSANSSSQKCRSDLCAESS</sequence>
<protein>
    <submittedName>
        <fullName evidence="2">Uncharacterized protein</fullName>
    </submittedName>
</protein>
<accession>A0A7J8HHK0</accession>
<dbReference type="InParanoid" id="A0A7J8HHK0"/>
<feature type="compositionally biased region" description="Basic and acidic residues" evidence="1">
    <location>
        <begin position="197"/>
        <end position="206"/>
    </location>
</feature>
<dbReference type="EMBL" id="JACASF010000006">
    <property type="protein sequence ID" value="KAF6471511.1"/>
    <property type="molecule type" value="Genomic_DNA"/>
</dbReference>
<name>A0A7J8HHK0_MOLMO</name>
<evidence type="ECO:0000256" key="1">
    <source>
        <dbReference type="SAM" id="MobiDB-lite"/>
    </source>
</evidence>
<dbReference type="AlphaFoldDB" id="A0A7J8HHK0"/>
<organism evidence="2 3">
    <name type="scientific">Molossus molossus</name>
    <name type="common">Pallas' mastiff bat</name>
    <name type="synonym">Vespertilio molossus</name>
    <dbReference type="NCBI Taxonomy" id="27622"/>
    <lineage>
        <taxon>Eukaryota</taxon>
        <taxon>Metazoa</taxon>
        <taxon>Chordata</taxon>
        <taxon>Craniata</taxon>
        <taxon>Vertebrata</taxon>
        <taxon>Euteleostomi</taxon>
        <taxon>Mammalia</taxon>
        <taxon>Eutheria</taxon>
        <taxon>Laurasiatheria</taxon>
        <taxon>Chiroptera</taxon>
        <taxon>Yangochiroptera</taxon>
        <taxon>Molossidae</taxon>
        <taxon>Molossus</taxon>
    </lineage>
</organism>